<proteinExistence type="predicted"/>
<name>A0AAI8VVT4_9PEZI</name>
<evidence type="ECO:0000313" key="3">
    <source>
        <dbReference type="Proteomes" id="UP001295740"/>
    </source>
</evidence>
<feature type="region of interest" description="Disordered" evidence="1">
    <location>
        <begin position="78"/>
        <end position="113"/>
    </location>
</feature>
<organism evidence="2 3">
    <name type="scientific">Anthostomella pinea</name>
    <dbReference type="NCBI Taxonomy" id="933095"/>
    <lineage>
        <taxon>Eukaryota</taxon>
        <taxon>Fungi</taxon>
        <taxon>Dikarya</taxon>
        <taxon>Ascomycota</taxon>
        <taxon>Pezizomycotina</taxon>
        <taxon>Sordariomycetes</taxon>
        <taxon>Xylariomycetidae</taxon>
        <taxon>Xylariales</taxon>
        <taxon>Xylariaceae</taxon>
        <taxon>Anthostomella</taxon>
    </lineage>
</organism>
<comment type="caution">
    <text evidence="2">The sequence shown here is derived from an EMBL/GenBank/DDBJ whole genome shotgun (WGS) entry which is preliminary data.</text>
</comment>
<dbReference type="AlphaFoldDB" id="A0AAI8VVT4"/>
<evidence type="ECO:0000313" key="2">
    <source>
        <dbReference type="EMBL" id="CAJ2511986.1"/>
    </source>
</evidence>
<evidence type="ECO:0000256" key="1">
    <source>
        <dbReference type="SAM" id="MobiDB-lite"/>
    </source>
</evidence>
<accession>A0AAI8VVT4</accession>
<protein>
    <submittedName>
        <fullName evidence="2">Uu.00g076110.m01.CDS01</fullName>
    </submittedName>
</protein>
<gene>
    <name evidence="2" type="ORF">KHLLAP_LOCUS12454</name>
</gene>
<dbReference type="EMBL" id="CAUWAG010000018">
    <property type="protein sequence ID" value="CAJ2511986.1"/>
    <property type="molecule type" value="Genomic_DNA"/>
</dbReference>
<feature type="compositionally biased region" description="Basic and acidic residues" evidence="1">
    <location>
        <begin position="96"/>
        <end position="106"/>
    </location>
</feature>
<keyword evidence="3" id="KW-1185">Reference proteome</keyword>
<reference evidence="2" key="1">
    <citation type="submission" date="2023-10" db="EMBL/GenBank/DDBJ databases">
        <authorList>
            <person name="Hackl T."/>
        </authorList>
    </citation>
    <scope>NUCLEOTIDE SEQUENCE</scope>
</reference>
<dbReference type="Proteomes" id="UP001295740">
    <property type="component" value="Unassembled WGS sequence"/>
</dbReference>
<sequence>MSESINAVYIVLRKDFDHHTDRKGRLALPIGAGQGAQLRRPPEHDEKNGLYHGTCYTREDRRDHFEVWVKMVKLGDAKEGSGAMAKKRKSDGVLAEAEREPKKASKADAILIG</sequence>